<organism evidence="8 9">
    <name type="scientific">Oopsacas minuta</name>
    <dbReference type="NCBI Taxonomy" id="111878"/>
    <lineage>
        <taxon>Eukaryota</taxon>
        <taxon>Metazoa</taxon>
        <taxon>Porifera</taxon>
        <taxon>Hexactinellida</taxon>
        <taxon>Hexasterophora</taxon>
        <taxon>Lyssacinosida</taxon>
        <taxon>Leucopsacidae</taxon>
        <taxon>Oopsacas</taxon>
    </lineage>
</organism>
<evidence type="ECO:0000256" key="5">
    <source>
        <dbReference type="ARBA" id="ARBA00023228"/>
    </source>
</evidence>
<sequence length="162" mass="18694">MGQTPSGRSSPGSIVTVSSAPEQQKRIEQNKRLQALSELPIFLPLFSTNTQYEFYIERHENLNPRILLSACSHLNQFLQYSVHPVVERENMLCQDIKQLEQKAAVVYHKCNARYNLLTKIVPHLKRVQEVNKELRFMGEQVNICFSLIGRVENLLKQLESIS</sequence>
<keyword evidence="4" id="KW-0472">Membrane</keyword>
<comment type="similarity">
    <text evidence="2">Belongs to the BORCS5 family.</text>
</comment>
<dbReference type="GO" id="GO:0099078">
    <property type="term" value="C:BORC complex"/>
    <property type="evidence" value="ECO:0007669"/>
    <property type="project" value="TreeGrafter"/>
</dbReference>
<proteinExistence type="inferred from homology"/>
<dbReference type="GO" id="GO:0032418">
    <property type="term" value="P:lysosome localization"/>
    <property type="evidence" value="ECO:0007669"/>
    <property type="project" value="InterPro"/>
</dbReference>
<dbReference type="GO" id="GO:0072384">
    <property type="term" value="P:organelle transport along microtubule"/>
    <property type="evidence" value="ECO:0007669"/>
    <property type="project" value="TreeGrafter"/>
</dbReference>
<keyword evidence="6" id="KW-0449">Lipoprotein</keyword>
<evidence type="ECO:0000256" key="2">
    <source>
        <dbReference type="ARBA" id="ARBA00010235"/>
    </source>
</evidence>
<dbReference type="GO" id="GO:0098574">
    <property type="term" value="C:cytoplasmic side of lysosomal membrane"/>
    <property type="evidence" value="ECO:0007669"/>
    <property type="project" value="TreeGrafter"/>
</dbReference>
<evidence type="ECO:0000256" key="1">
    <source>
        <dbReference type="ARBA" id="ARBA00004122"/>
    </source>
</evidence>
<reference evidence="8 9" key="1">
    <citation type="journal article" date="2023" name="BMC Biol.">
        <title>The compact genome of the sponge Oopsacas minuta (Hexactinellida) is lacking key metazoan core genes.</title>
        <authorList>
            <person name="Santini S."/>
            <person name="Schenkelaars Q."/>
            <person name="Jourda C."/>
            <person name="Duchesne M."/>
            <person name="Belahbib H."/>
            <person name="Rocher C."/>
            <person name="Selva M."/>
            <person name="Riesgo A."/>
            <person name="Vervoort M."/>
            <person name="Leys S.P."/>
            <person name="Kodjabachian L."/>
            <person name="Le Bivic A."/>
            <person name="Borchiellini C."/>
            <person name="Claverie J.M."/>
            <person name="Renard E."/>
        </authorList>
    </citation>
    <scope>NUCLEOTIDE SEQUENCE [LARGE SCALE GENOMIC DNA]</scope>
    <source>
        <strain evidence="8">SPO-2</strain>
    </source>
</reference>
<keyword evidence="9" id="KW-1185">Reference proteome</keyword>
<comment type="caution">
    <text evidence="8">The sequence shown here is derived from an EMBL/GenBank/DDBJ whole genome shotgun (WGS) entry which is preliminary data.</text>
</comment>
<evidence type="ECO:0000256" key="6">
    <source>
        <dbReference type="ARBA" id="ARBA00023288"/>
    </source>
</evidence>
<dbReference type="Proteomes" id="UP001165289">
    <property type="component" value="Unassembled WGS sequence"/>
</dbReference>
<dbReference type="PANTHER" id="PTHR31634">
    <property type="entry name" value="BLOC-1-RELATED COMPLEX SUBUNIT 5"/>
    <property type="match status" value="1"/>
</dbReference>
<evidence type="ECO:0000256" key="4">
    <source>
        <dbReference type="ARBA" id="ARBA00023136"/>
    </source>
</evidence>
<dbReference type="PANTHER" id="PTHR31634:SF2">
    <property type="entry name" value="BLOC-1-RELATED COMPLEX SUBUNIT 5"/>
    <property type="match status" value="1"/>
</dbReference>
<protein>
    <recommendedName>
        <fullName evidence="3">BLOC-1-related complex subunit 5</fullName>
    </recommendedName>
</protein>
<dbReference type="GO" id="GO:1903744">
    <property type="term" value="P:positive regulation of anterograde synaptic vesicle transport"/>
    <property type="evidence" value="ECO:0007669"/>
    <property type="project" value="TreeGrafter"/>
</dbReference>
<evidence type="ECO:0000313" key="9">
    <source>
        <dbReference type="Proteomes" id="UP001165289"/>
    </source>
</evidence>
<dbReference type="InterPro" id="IPR018780">
    <property type="entry name" value="TBORCS5"/>
</dbReference>
<evidence type="ECO:0000256" key="7">
    <source>
        <dbReference type="SAM" id="MobiDB-lite"/>
    </source>
</evidence>
<name>A0AAV7KGJ8_9METZ</name>
<evidence type="ECO:0000256" key="3">
    <source>
        <dbReference type="ARBA" id="ARBA00022300"/>
    </source>
</evidence>
<gene>
    <name evidence="8" type="ORF">LOD99_14052</name>
</gene>
<accession>A0AAV7KGJ8</accession>
<evidence type="ECO:0000313" key="8">
    <source>
        <dbReference type="EMBL" id="KAI6660467.1"/>
    </source>
</evidence>
<dbReference type="EMBL" id="JAKMXF010000033">
    <property type="protein sequence ID" value="KAI6660467.1"/>
    <property type="molecule type" value="Genomic_DNA"/>
</dbReference>
<dbReference type="AlphaFoldDB" id="A0AAV7KGJ8"/>
<comment type="subcellular location">
    <subcellularLocation>
        <location evidence="1">Lysosome membrane</location>
        <topology evidence="1">Lipid-anchor</topology>
        <orientation evidence="1">Cytoplasmic side</orientation>
    </subcellularLocation>
</comment>
<feature type="region of interest" description="Disordered" evidence="7">
    <location>
        <begin position="1"/>
        <end position="22"/>
    </location>
</feature>
<keyword evidence="5" id="KW-0458">Lysosome</keyword>